<dbReference type="InterPro" id="IPR020019">
    <property type="entry name" value="AcTrfase_PglD-like"/>
</dbReference>
<evidence type="ECO:0000313" key="4">
    <source>
        <dbReference type="EMBL" id="GAA3607358.1"/>
    </source>
</evidence>
<reference evidence="5" key="1">
    <citation type="journal article" date="2019" name="Int. J. Syst. Evol. Microbiol.">
        <title>The Global Catalogue of Microorganisms (GCM) 10K type strain sequencing project: providing services to taxonomists for standard genome sequencing and annotation.</title>
        <authorList>
            <consortium name="The Broad Institute Genomics Platform"/>
            <consortium name="The Broad Institute Genome Sequencing Center for Infectious Disease"/>
            <person name="Wu L."/>
            <person name="Ma J."/>
        </authorList>
    </citation>
    <scope>NUCLEOTIDE SEQUENCE [LARGE SCALE GENOMIC DNA]</scope>
    <source>
        <strain evidence="5">JCM 16929</strain>
    </source>
</reference>
<keyword evidence="1" id="KW-0808">Transferase</keyword>
<proteinExistence type="predicted"/>
<evidence type="ECO:0000256" key="1">
    <source>
        <dbReference type="ARBA" id="ARBA00022679"/>
    </source>
</evidence>
<sequence length="214" mass="21681">MSTQVVSVGASGFGRELLDVIDAVNQAAPEPVWDLVGVLDDAPTEADLNRLSHRGARYRGTVDRWLGGAEPGCFVIGIGSPQIRRRLAWEFERHGHTAAVLRHPAATVGFGTEIAPGSVICAGAQISTMVTLGSHAHVNPNATIGHDTVLGSFVSVNPAAVVSGACELADGCLVGAGAVVLQGLRIGAGATVGAAACVTKDVPPGAVVKGVPAR</sequence>
<dbReference type="CDD" id="cd03360">
    <property type="entry name" value="LbH_AT_putative"/>
    <property type="match status" value="1"/>
</dbReference>
<gene>
    <name evidence="4" type="ORF">GCM10022236_06460</name>
</gene>
<comment type="caution">
    <text evidence="4">The sequence shown here is derived from an EMBL/GenBank/DDBJ whole genome shotgun (WGS) entry which is preliminary data.</text>
</comment>
<keyword evidence="5" id="KW-1185">Reference proteome</keyword>
<protein>
    <submittedName>
        <fullName evidence="4">Acetyltransferase</fullName>
    </submittedName>
</protein>
<dbReference type="InterPro" id="IPR041561">
    <property type="entry name" value="PglD_N"/>
</dbReference>
<dbReference type="EMBL" id="BAABAB010000005">
    <property type="protein sequence ID" value="GAA3607358.1"/>
    <property type="molecule type" value="Genomic_DNA"/>
</dbReference>
<dbReference type="SUPFAM" id="SSF51161">
    <property type="entry name" value="Trimeric LpxA-like enzymes"/>
    <property type="match status" value="1"/>
</dbReference>
<dbReference type="NCBIfam" id="TIGR03570">
    <property type="entry name" value="NeuD_NnaD"/>
    <property type="match status" value="1"/>
</dbReference>
<dbReference type="Proteomes" id="UP001501490">
    <property type="component" value="Unassembled WGS sequence"/>
</dbReference>
<keyword evidence="2" id="KW-0677">Repeat</keyword>
<dbReference type="PANTHER" id="PTHR43300">
    <property type="entry name" value="ACETYLTRANSFERASE"/>
    <property type="match status" value="1"/>
</dbReference>
<accession>A0ABP6ZKC3</accession>
<evidence type="ECO:0000313" key="5">
    <source>
        <dbReference type="Proteomes" id="UP001501490"/>
    </source>
</evidence>
<evidence type="ECO:0000256" key="2">
    <source>
        <dbReference type="ARBA" id="ARBA00022737"/>
    </source>
</evidence>
<dbReference type="InterPro" id="IPR050179">
    <property type="entry name" value="Trans_hexapeptide_repeat"/>
</dbReference>
<name>A0ABP6ZKC3_9ACTN</name>
<feature type="domain" description="PglD N-terminal" evidence="3">
    <location>
        <begin position="7"/>
        <end position="88"/>
    </location>
</feature>
<dbReference type="Gene3D" id="2.160.10.10">
    <property type="entry name" value="Hexapeptide repeat proteins"/>
    <property type="match status" value="1"/>
</dbReference>
<evidence type="ECO:0000259" key="3">
    <source>
        <dbReference type="Pfam" id="PF17836"/>
    </source>
</evidence>
<dbReference type="PANTHER" id="PTHR43300:SF7">
    <property type="entry name" value="UDP-N-ACETYLBACILLOSAMINE N-ACETYLTRANSFERASE"/>
    <property type="match status" value="1"/>
</dbReference>
<dbReference type="RefSeq" id="WP_344801643.1">
    <property type="nucleotide sequence ID" value="NZ_BAABAB010000005.1"/>
</dbReference>
<dbReference type="PROSITE" id="PS00101">
    <property type="entry name" value="HEXAPEP_TRANSFERASES"/>
    <property type="match status" value="1"/>
</dbReference>
<dbReference type="Pfam" id="PF17836">
    <property type="entry name" value="PglD_N"/>
    <property type="match status" value="1"/>
</dbReference>
<organism evidence="4 5">
    <name type="scientific">Microlunatus ginsengisoli</name>
    <dbReference type="NCBI Taxonomy" id="363863"/>
    <lineage>
        <taxon>Bacteria</taxon>
        <taxon>Bacillati</taxon>
        <taxon>Actinomycetota</taxon>
        <taxon>Actinomycetes</taxon>
        <taxon>Propionibacteriales</taxon>
        <taxon>Propionibacteriaceae</taxon>
        <taxon>Microlunatus</taxon>
    </lineage>
</organism>
<dbReference type="InterPro" id="IPR011004">
    <property type="entry name" value="Trimer_LpxA-like_sf"/>
</dbReference>
<dbReference type="Gene3D" id="3.40.50.20">
    <property type="match status" value="1"/>
</dbReference>
<dbReference type="InterPro" id="IPR018357">
    <property type="entry name" value="Hexapep_transf_CS"/>
</dbReference>